<protein>
    <submittedName>
        <fullName evidence="4">RNA methyltransferase</fullName>
    </submittedName>
</protein>
<dbReference type="CDD" id="cd18103">
    <property type="entry name" value="SpoU-like_RlmB"/>
    <property type="match status" value="1"/>
</dbReference>
<dbReference type="SUPFAM" id="SSF75217">
    <property type="entry name" value="alpha/beta knot"/>
    <property type="match status" value="1"/>
</dbReference>
<dbReference type="GO" id="GO:0008173">
    <property type="term" value="F:RNA methyltransferase activity"/>
    <property type="evidence" value="ECO:0007669"/>
    <property type="project" value="InterPro"/>
</dbReference>
<dbReference type="AlphaFoldDB" id="A0A395LWS1"/>
<name>A0A395LWS1_9BACT</name>
<dbReference type="GO" id="GO:0006396">
    <property type="term" value="P:RNA processing"/>
    <property type="evidence" value="ECO:0007669"/>
    <property type="project" value="InterPro"/>
</dbReference>
<dbReference type="PANTHER" id="PTHR46429">
    <property type="entry name" value="23S RRNA (GUANOSINE-2'-O-)-METHYLTRANSFERASE RLMB"/>
    <property type="match status" value="1"/>
</dbReference>
<dbReference type="InterPro" id="IPR029026">
    <property type="entry name" value="tRNA_m1G_MTases_N"/>
</dbReference>
<comment type="caution">
    <text evidence="4">The sequence shown here is derived from an EMBL/GenBank/DDBJ whole genome shotgun (WGS) entry which is preliminary data.</text>
</comment>
<dbReference type="EMBL" id="PHFL01000070">
    <property type="protein sequence ID" value="RFM23079.1"/>
    <property type="molecule type" value="Genomic_DNA"/>
</dbReference>
<dbReference type="InterPro" id="IPR029028">
    <property type="entry name" value="Alpha/beta_knot_MTases"/>
</dbReference>
<dbReference type="InterPro" id="IPR001537">
    <property type="entry name" value="SpoU_MeTrfase"/>
</dbReference>
<dbReference type="GO" id="GO:0003723">
    <property type="term" value="F:RNA binding"/>
    <property type="evidence" value="ECO:0007669"/>
    <property type="project" value="InterPro"/>
</dbReference>
<feature type="domain" description="tRNA/rRNA methyltransferase SpoU type" evidence="3">
    <location>
        <begin position="18"/>
        <end position="136"/>
    </location>
</feature>
<proteinExistence type="predicted"/>
<evidence type="ECO:0000256" key="2">
    <source>
        <dbReference type="ARBA" id="ARBA00022679"/>
    </source>
</evidence>
<dbReference type="Proteomes" id="UP000266389">
    <property type="component" value="Unassembled WGS sequence"/>
</dbReference>
<dbReference type="GO" id="GO:0032259">
    <property type="term" value="P:methylation"/>
    <property type="evidence" value="ECO:0007669"/>
    <property type="project" value="UniProtKB-KW"/>
</dbReference>
<dbReference type="PANTHER" id="PTHR46429:SF1">
    <property type="entry name" value="23S RRNA (GUANOSINE-2'-O-)-METHYLTRANSFERASE RLMB"/>
    <property type="match status" value="1"/>
</dbReference>
<dbReference type="InterPro" id="IPR004441">
    <property type="entry name" value="rRNA_MeTrfase_TrmH"/>
</dbReference>
<reference evidence="4 5" key="1">
    <citation type="journal article" date="2011" name="ISME J.">
        <title>Community ecology of hot spring cyanobacterial mats: predominant populations and their functional potential.</title>
        <authorList>
            <person name="Klatt C.G."/>
            <person name="Wood J.M."/>
            <person name="Rusch D.B."/>
            <person name="Bateson M.M."/>
            <person name="Hamamura N."/>
            <person name="Heidelberg J.F."/>
            <person name="Grossman A.R."/>
            <person name="Bhaya D."/>
            <person name="Cohan F.M."/>
            <person name="Kuhl M."/>
            <person name="Bryant D.A."/>
            <person name="Ward D.M."/>
        </authorList>
    </citation>
    <scope>NUCLEOTIDE SEQUENCE [LARGE SCALE GENOMIC DNA]</scope>
    <source>
        <strain evidence="4">OS</strain>
    </source>
</reference>
<sequence length="155" mass="17019">MQLKTRKTYGLSFVQLKRLGVDLIILPRGHSAPINSTVHKASAGAVSHAPIARVTNLAQTIHLLKKKNVWVVGTDVDGKKNYTEFDYTMDVAIVIGSEGKGMHRLVYESCDEVVRLPMFGKTESLNASVAAGIMLYEVVRQRQAKGQIAKETAKP</sequence>
<evidence type="ECO:0000256" key="1">
    <source>
        <dbReference type="ARBA" id="ARBA00022603"/>
    </source>
</evidence>
<evidence type="ECO:0000259" key="3">
    <source>
        <dbReference type="Pfam" id="PF00588"/>
    </source>
</evidence>
<dbReference type="Pfam" id="PF00588">
    <property type="entry name" value="SpoU_methylase"/>
    <property type="match status" value="1"/>
</dbReference>
<organism evidence="4 5">
    <name type="scientific">Candidatus Thermochlorobacter aerophilus</name>
    <dbReference type="NCBI Taxonomy" id="1868324"/>
    <lineage>
        <taxon>Bacteria</taxon>
        <taxon>Pseudomonadati</taxon>
        <taxon>Chlorobiota</taxon>
        <taxon>Chlorobiia</taxon>
        <taxon>Chlorobiales</taxon>
        <taxon>Candidatus Thermochlorobacteriaceae</taxon>
        <taxon>Candidatus Thermochlorobacter</taxon>
    </lineage>
</organism>
<gene>
    <name evidence="4" type="ORF">D0433_12460</name>
</gene>
<keyword evidence="2 4" id="KW-0808">Transferase</keyword>
<evidence type="ECO:0000313" key="5">
    <source>
        <dbReference type="Proteomes" id="UP000266389"/>
    </source>
</evidence>
<keyword evidence="1 4" id="KW-0489">Methyltransferase</keyword>
<evidence type="ECO:0000313" key="4">
    <source>
        <dbReference type="EMBL" id="RFM23079.1"/>
    </source>
</evidence>
<dbReference type="GO" id="GO:0005829">
    <property type="term" value="C:cytosol"/>
    <property type="evidence" value="ECO:0007669"/>
    <property type="project" value="TreeGrafter"/>
</dbReference>
<accession>A0A395LWS1</accession>
<dbReference type="Gene3D" id="3.40.1280.10">
    <property type="match status" value="1"/>
</dbReference>